<dbReference type="PANTHER" id="PTHR24404">
    <property type="entry name" value="ZINC FINGER PROTEIN"/>
    <property type="match status" value="1"/>
</dbReference>
<dbReference type="PROSITE" id="PS50157">
    <property type="entry name" value="ZINC_FINGER_C2H2_2"/>
    <property type="match status" value="5"/>
</dbReference>
<dbReference type="RefSeq" id="XP_015178593.1">
    <property type="nucleotide sequence ID" value="XM_015323107.1"/>
</dbReference>
<dbReference type="Proteomes" id="UP000694924">
    <property type="component" value="Unplaced"/>
</dbReference>
<protein>
    <submittedName>
        <fullName evidence="12">Zinc finger protein 468-like</fullName>
    </submittedName>
</protein>
<evidence type="ECO:0000256" key="3">
    <source>
        <dbReference type="ARBA" id="ARBA00022737"/>
    </source>
</evidence>
<dbReference type="PANTHER" id="PTHR24404:SF114">
    <property type="entry name" value="KLUMPFUSS, ISOFORM B-RELATED"/>
    <property type="match status" value="1"/>
</dbReference>
<evidence type="ECO:0000313" key="11">
    <source>
        <dbReference type="Proteomes" id="UP000694924"/>
    </source>
</evidence>
<organism evidence="11 12">
    <name type="scientific">Polistes dominula</name>
    <name type="common">European paper wasp</name>
    <name type="synonym">Vespa dominula</name>
    <dbReference type="NCBI Taxonomy" id="743375"/>
    <lineage>
        <taxon>Eukaryota</taxon>
        <taxon>Metazoa</taxon>
        <taxon>Ecdysozoa</taxon>
        <taxon>Arthropoda</taxon>
        <taxon>Hexapoda</taxon>
        <taxon>Insecta</taxon>
        <taxon>Pterygota</taxon>
        <taxon>Neoptera</taxon>
        <taxon>Endopterygota</taxon>
        <taxon>Hymenoptera</taxon>
        <taxon>Apocrita</taxon>
        <taxon>Aculeata</taxon>
        <taxon>Vespoidea</taxon>
        <taxon>Vespidae</taxon>
        <taxon>Polistinae</taxon>
        <taxon>Polistini</taxon>
        <taxon>Polistes</taxon>
    </lineage>
</organism>
<feature type="region of interest" description="Disordered" evidence="9">
    <location>
        <begin position="32"/>
        <end position="52"/>
    </location>
</feature>
<evidence type="ECO:0000256" key="6">
    <source>
        <dbReference type="ARBA" id="ARBA00023125"/>
    </source>
</evidence>
<feature type="region of interest" description="Disordered" evidence="9">
    <location>
        <begin position="134"/>
        <end position="153"/>
    </location>
</feature>
<dbReference type="Pfam" id="PF00096">
    <property type="entry name" value="zf-C2H2"/>
    <property type="match status" value="1"/>
</dbReference>
<comment type="subcellular location">
    <subcellularLocation>
        <location evidence="1">Nucleus</location>
    </subcellularLocation>
</comment>
<dbReference type="SUPFAM" id="SSF57667">
    <property type="entry name" value="beta-beta-alpha zinc fingers"/>
    <property type="match status" value="3"/>
</dbReference>
<feature type="domain" description="C2H2-type" evidence="10">
    <location>
        <begin position="286"/>
        <end position="313"/>
    </location>
</feature>
<keyword evidence="7" id="KW-0539">Nucleus</keyword>
<evidence type="ECO:0000256" key="7">
    <source>
        <dbReference type="ARBA" id="ARBA00023242"/>
    </source>
</evidence>
<dbReference type="GeneID" id="107067517"/>
<name>A0ABM1IEF6_POLDO</name>
<feature type="domain" description="C2H2-type" evidence="10">
    <location>
        <begin position="377"/>
        <end position="404"/>
    </location>
</feature>
<proteinExistence type="predicted"/>
<feature type="domain" description="C2H2-type" evidence="10">
    <location>
        <begin position="315"/>
        <end position="342"/>
    </location>
</feature>
<dbReference type="InterPro" id="IPR013087">
    <property type="entry name" value="Znf_C2H2_type"/>
</dbReference>
<evidence type="ECO:0000256" key="5">
    <source>
        <dbReference type="ARBA" id="ARBA00022833"/>
    </source>
</evidence>
<keyword evidence="6" id="KW-0238">DNA-binding</keyword>
<keyword evidence="5" id="KW-0862">Zinc</keyword>
<evidence type="ECO:0000256" key="8">
    <source>
        <dbReference type="PROSITE-ProRule" id="PRU00042"/>
    </source>
</evidence>
<dbReference type="PROSITE" id="PS00028">
    <property type="entry name" value="ZINC_FINGER_C2H2_1"/>
    <property type="match status" value="1"/>
</dbReference>
<sequence length="408" mass="46149">MRNSRVGALLSLLRSEYKQHPGRYVIGRKRKVSSGVGSGSGGGNVLMDPSTSGNEIHVVGRTLLERLSTNTTITGGGSGINSNINNNSNSNASASGIATLTRSAIGSTGTTYRSRSSSLMADNNDDYIRSYASNNNNNNNNNVSSITTTTTTTTTTGREVIFPDSFEVLPQPRDLNLVYMDIPHEQQRKFRCRFCGKGYRWKSTMRRHEMVECGGKPPAFQCPDCPYKARQRGYWTQMYAEPTMNNATTTFIGQGQLMTIGSTNIVGNQRTSNYQPYRLGRGQSSYKCPNCDRYYMRTSCLKRHLRVECGQKPQYQCHICQGWFKYKHNLSAHMKIHMEEPKHHCSLYGCRSCGKEYSTPGSFKYHKNVECSKEPRFACTYCIYKSTRKSNLHRHMKIHWQTRNVNDI</sequence>
<reference evidence="12" key="1">
    <citation type="submission" date="2025-08" db="UniProtKB">
        <authorList>
            <consortium name="RefSeq"/>
        </authorList>
    </citation>
    <scope>IDENTIFICATION</scope>
    <source>
        <tissue evidence="12">Whole body</tissue>
    </source>
</reference>
<evidence type="ECO:0000259" key="10">
    <source>
        <dbReference type="PROSITE" id="PS50157"/>
    </source>
</evidence>
<dbReference type="InterPro" id="IPR036236">
    <property type="entry name" value="Znf_C2H2_sf"/>
</dbReference>
<keyword evidence="4 8" id="KW-0863">Zinc-finger</keyword>
<evidence type="ECO:0000313" key="12">
    <source>
        <dbReference type="RefSeq" id="XP_015178593.1"/>
    </source>
</evidence>
<keyword evidence="11" id="KW-1185">Reference proteome</keyword>
<feature type="domain" description="C2H2-type" evidence="10">
    <location>
        <begin position="190"/>
        <end position="217"/>
    </location>
</feature>
<accession>A0ABM1IEF6</accession>
<evidence type="ECO:0000256" key="9">
    <source>
        <dbReference type="SAM" id="MobiDB-lite"/>
    </source>
</evidence>
<evidence type="ECO:0000256" key="2">
    <source>
        <dbReference type="ARBA" id="ARBA00022723"/>
    </source>
</evidence>
<evidence type="ECO:0000256" key="1">
    <source>
        <dbReference type="ARBA" id="ARBA00004123"/>
    </source>
</evidence>
<keyword evidence="2" id="KW-0479">Metal-binding</keyword>
<dbReference type="InterPro" id="IPR050589">
    <property type="entry name" value="Ikaros_C2H2-ZF"/>
</dbReference>
<dbReference type="SMART" id="SM00355">
    <property type="entry name" value="ZnF_C2H2"/>
    <property type="match status" value="5"/>
</dbReference>
<gene>
    <name evidence="12" type="primary">LOC107067517</name>
</gene>
<evidence type="ECO:0000256" key="4">
    <source>
        <dbReference type="ARBA" id="ARBA00022771"/>
    </source>
</evidence>
<keyword evidence="3" id="KW-0677">Repeat</keyword>
<dbReference type="Pfam" id="PF13894">
    <property type="entry name" value="zf-C2H2_4"/>
    <property type="match status" value="1"/>
</dbReference>
<feature type="domain" description="C2H2-type" evidence="10">
    <location>
        <begin position="348"/>
        <end position="375"/>
    </location>
</feature>
<dbReference type="Gene3D" id="3.30.160.60">
    <property type="entry name" value="Classic Zinc Finger"/>
    <property type="match status" value="3"/>
</dbReference>